<evidence type="ECO:0000256" key="1">
    <source>
        <dbReference type="ARBA" id="ARBA00004613"/>
    </source>
</evidence>
<dbReference type="Pfam" id="PF00151">
    <property type="entry name" value="Lipase"/>
    <property type="match status" value="1"/>
</dbReference>
<evidence type="ECO:0000259" key="6">
    <source>
        <dbReference type="Pfam" id="PF00151"/>
    </source>
</evidence>
<feature type="chain" id="PRO_5027060446" evidence="5">
    <location>
        <begin position="18"/>
        <end position="325"/>
    </location>
</feature>
<keyword evidence="3" id="KW-0964">Secreted</keyword>
<evidence type="ECO:0000313" key="8">
    <source>
        <dbReference type="RefSeq" id="XP_030761761.1"/>
    </source>
</evidence>
<dbReference type="AlphaFoldDB" id="A0A6J2YEI7"/>
<dbReference type="PANTHER" id="PTHR11610">
    <property type="entry name" value="LIPASE"/>
    <property type="match status" value="1"/>
</dbReference>
<dbReference type="Proteomes" id="UP000504635">
    <property type="component" value="Unplaced"/>
</dbReference>
<comment type="similarity">
    <text evidence="2 4">Belongs to the AB hydrolase superfamily. Lipase family.</text>
</comment>
<dbReference type="OrthoDB" id="199913at2759"/>
<dbReference type="PANTHER" id="PTHR11610:SF173">
    <property type="entry name" value="LIPASE DOMAIN-CONTAINING PROTEIN-RELATED"/>
    <property type="match status" value="1"/>
</dbReference>
<gene>
    <name evidence="8" type="primary">LOC115886654</name>
</gene>
<dbReference type="GO" id="GO:0005615">
    <property type="term" value="C:extracellular space"/>
    <property type="evidence" value="ECO:0007669"/>
    <property type="project" value="TreeGrafter"/>
</dbReference>
<evidence type="ECO:0000256" key="4">
    <source>
        <dbReference type="RuleBase" id="RU004262"/>
    </source>
</evidence>
<dbReference type="CDD" id="cd00707">
    <property type="entry name" value="Pancreat_lipase_like"/>
    <property type="match status" value="1"/>
</dbReference>
<dbReference type="GO" id="GO:0016042">
    <property type="term" value="P:lipid catabolic process"/>
    <property type="evidence" value="ECO:0007669"/>
    <property type="project" value="TreeGrafter"/>
</dbReference>
<evidence type="ECO:0000256" key="5">
    <source>
        <dbReference type="SAM" id="SignalP"/>
    </source>
</evidence>
<comment type="subcellular location">
    <subcellularLocation>
        <location evidence="1">Secreted</location>
    </subcellularLocation>
</comment>
<feature type="signal peptide" evidence="5">
    <location>
        <begin position="1"/>
        <end position="17"/>
    </location>
</feature>
<dbReference type="Gene3D" id="3.40.50.1820">
    <property type="entry name" value="alpha/beta hydrolase"/>
    <property type="match status" value="1"/>
</dbReference>
<dbReference type="InterPro" id="IPR000734">
    <property type="entry name" value="TAG_lipase"/>
</dbReference>
<dbReference type="InterPro" id="IPR013818">
    <property type="entry name" value="Lipase"/>
</dbReference>
<dbReference type="GO" id="GO:0016298">
    <property type="term" value="F:lipase activity"/>
    <property type="evidence" value="ECO:0007669"/>
    <property type="project" value="InterPro"/>
</dbReference>
<dbReference type="InParanoid" id="A0A6J2YEI7"/>
<keyword evidence="7" id="KW-1185">Reference proteome</keyword>
<sequence>MLLYGLIILSVILNCDAVFYPIKDLNEMINVSPPEDQISFHLYHYTDLSVDDEIIINNETSIESSRFDSELPTKVLIHGWTHGKDILWVREMREAMANTRLWNVIVVHWAPLSHVIYFEARLHTPVVAKQVANMILTLKKFKGTNMSDVHIIGHSMGAQISAYAAFKIREHSNDTVGRITGLDPAAPLYEWPHTESLDEVIDPSDATFVDVIHTNARHLGMVSPSGHVDYYPNGGENQPGCAFWICSHQRAVDYWTSSVKNPELFHAYPYDSWDEYLSENVKKLKSYPMGIAASRSIPEGIYYLEVGNEFRQYLTSVNSIDDSWT</sequence>
<evidence type="ECO:0000313" key="7">
    <source>
        <dbReference type="Proteomes" id="UP000504635"/>
    </source>
</evidence>
<keyword evidence="5" id="KW-0732">Signal</keyword>
<proteinExistence type="inferred from homology"/>
<accession>A0A6J2YEI7</accession>
<evidence type="ECO:0000256" key="3">
    <source>
        <dbReference type="ARBA" id="ARBA00022525"/>
    </source>
</evidence>
<protein>
    <submittedName>
        <fullName evidence="8">Pancreatic lipase-related protein 2-like</fullName>
    </submittedName>
</protein>
<evidence type="ECO:0000256" key="2">
    <source>
        <dbReference type="ARBA" id="ARBA00010701"/>
    </source>
</evidence>
<dbReference type="RefSeq" id="XP_030761761.1">
    <property type="nucleotide sequence ID" value="XM_030905901.1"/>
</dbReference>
<dbReference type="InterPro" id="IPR033906">
    <property type="entry name" value="Lipase_N"/>
</dbReference>
<dbReference type="PRINTS" id="PR00821">
    <property type="entry name" value="TAGLIPASE"/>
</dbReference>
<name>A0A6J2YEI7_SITOR</name>
<feature type="domain" description="Lipase" evidence="6">
    <location>
        <begin position="34"/>
        <end position="280"/>
    </location>
</feature>
<dbReference type="GO" id="GO:0017171">
    <property type="term" value="F:serine hydrolase activity"/>
    <property type="evidence" value="ECO:0007669"/>
    <property type="project" value="TreeGrafter"/>
</dbReference>
<dbReference type="InterPro" id="IPR029058">
    <property type="entry name" value="AB_hydrolase_fold"/>
</dbReference>
<dbReference type="SUPFAM" id="SSF53474">
    <property type="entry name" value="alpha/beta-Hydrolases"/>
    <property type="match status" value="1"/>
</dbReference>
<dbReference type="GeneID" id="115886654"/>
<dbReference type="KEGG" id="soy:115886654"/>
<reference evidence="8" key="1">
    <citation type="submission" date="2025-08" db="UniProtKB">
        <authorList>
            <consortium name="RefSeq"/>
        </authorList>
    </citation>
    <scope>IDENTIFICATION</scope>
    <source>
        <tissue evidence="8">Gonads</tissue>
    </source>
</reference>
<organism evidence="7 8">
    <name type="scientific">Sitophilus oryzae</name>
    <name type="common">Rice weevil</name>
    <name type="synonym">Curculio oryzae</name>
    <dbReference type="NCBI Taxonomy" id="7048"/>
    <lineage>
        <taxon>Eukaryota</taxon>
        <taxon>Metazoa</taxon>
        <taxon>Ecdysozoa</taxon>
        <taxon>Arthropoda</taxon>
        <taxon>Hexapoda</taxon>
        <taxon>Insecta</taxon>
        <taxon>Pterygota</taxon>
        <taxon>Neoptera</taxon>
        <taxon>Endopterygota</taxon>
        <taxon>Coleoptera</taxon>
        <taxon>Polyphaga</taxon>
        <taxon>Cucujiformia</taxon>
        <taxon>Curculionidae</taxon>
        <taxon>Dryophthorinae</taxon>
        <taxon>Sitophilus</taxon>
    </lineage>
</organism>